<gene>
    <name evidence="2" type="ORF">DERF_002031</name>
</gene>
<keyword evidence="3" id="KW-1185">Reference proteome</keyword>
<feature type="transmembrane region" description="Helical" evidence="1">
    <location>
        <begin position="54"/>
        <end position="76"/>
    </location>
</feature>
<proteinExistence type="predicted"/>
<reference evidence="2" key="2">
    <citation type="journal article" date="2022" name="Res Sq">
        <title>Comparative Genomics Reveals Insights into the Divergent Evolution of Astigmatic Mites and Household Pest Adaptations.</title>
        <authorList>
            <person name="Xiong Q."/>
            <person name="Wan A.T.-Y."/>
            <person name="Liu X.-Y."/>
            <person name="Fung C.S.-H."/>
            <person name="Xiao X."/>
            <person name="Malainual N."/>
            <person name="Hou J."/>
            <person name="Wang L."/>
            <person name="Wang M."/>
            <person name="Yang K."/>
            <person name="Cui Y."/>
            <person name="Leung E."/>
            <person name="Nong W."/>
            <person name="Shin S.-K."/>
            <person name="Au S."/>
            <person name="Jeong K.Y."/>
            <person name="Chew F.T."/>
            <person name="Hui J."/>
            <person name="Leung T.F."/>
            <person name="Tungtrongchitr A."/>
            <person name="Zhong N."/>
            <person name="Liu Z."/>
            <person name="Tsui S."/>
        </authorList>
    </citation>
    <scope>NUCLEOTIDE SEQUENCE</scope>
    <source>
        <strain evidence="2">Derf</strain>
        <tissue evidence="2">Whole organism</tissue>
    </source>
</reference>
<feature type="transmembrane region" description="Helical" evidence="1">
    <location>
        <begin position="88"/>
        <end position="107"/>
    </location>
</feature>
<keyword evidence="1" id="KW-0812">Transmembrane</keyword>
<evidence type="ECO:0000313" key="2">
    <source>
        <dbReference type="EMBL" id="KAH9528058.1"/>
    </source>
</evidence>
<keyword evidence="1" id="KW-1133">Transmembrane helix</keyword>
<dbReference type="Proteomes" id="UP000790347">
    <property type="component" value="Unassembled WGS sequence"/>
</dbReference>
<feature type="transmembrane region" description="Helical" evidence="1">
    <location>
        <begin position="172"/>
        <end position="190"/>
    </location>
</feature>
<name>A0A922IC19_DERFA</name>
<keyword evidence="1" id="KW-0472">Membrane</keyword>
<sequence>MDQIKPNILEINSISMIFQMYFKHSQIYVQRINYSMYEYRTHSIPFKKRCAKTVFHSISTLFMAFILIITQTKYIPSLKFFSEIEAEILGFDNIQLYLSFSAVTLLMKEYKWYATFRQLYKHQYPLNEILIKFGNTIGENLNYLNRLLLIKFSFDLNGVLCCMVMIVNIDHFIIGIGMEMIYLLFSLGYLTSNIKQLLDEVKKWKSIWNRRMAIFQKDIRCHYSNHYSEMVHFNNIQSNFLMFLEMLSISLVLIIVLACGKTGNFSINAYFMIIVFIMTFIYSEIVFIVISAFPKYNERFFKMLYDWNARNQSKPNRSKKLRFKRMIYLRENIERNLFLQAISRNRYGFYFGQIFFVDKTKLVEMFLFNFVFFTMLYKKIVI</sequence>
<evidence type="ECO:0000256" key="1">
    <source>
        <dbReference type="SAM" id="Phobius"/>
    </source>
</evidence>
<evidence type="ECO:0000313" key="3">
    <source>
        <dbReference type="Proteomes" id="UP000790347"/>
    </source>
</evidence>
<organism evidence="2 3">
    <name type="scientific">Dermatophagoides farinae</name>
    <name type="common">American house dust mite</name>
    <dbReference type="NCBI Taxonomy" id="6954"/>
    <lineage>
        <taxon>Eukaryota</taxon>
        <taxon>Metazoa</taxon>
        <taxon>Ecdysozoa</taxon>
        <taxon>Arthropoda</taxon>
        <taxon>Chelicerata</taxon>
        <taxon>Arachnida</taxon>
        <taxon>Acari</taxon>
        <taxon>Acariformes</taxon>
        <taxon>Sarcoptiformes</taxon>
        <taxon>Astigmata</taxon>
        <taxon>Psoroptidia</taxon>
        <taxon>Analgoidea</taxon>
        <taxon>Pyroglyphidae</taxon>
        <taxon>Dermatophagoidinae</taxon>
        <taxon>Dermatophagoides</taxon>
    </lineage>
</organism>
<accession>A0A922IC19</accession>
<protein>
    <submittedName>
        <fullName evidence="2">Uncharacterized protein</fullName>
    </submittedName>
</protein>
<dbReference type="EMBL" id="ASGP02000001">
    <property type="protein sequence ID" value="KAH9528058.1"/>
    <property type="molecule type" value="Genomic_DNA"/>
</dbReference>
<reference evidence="2" key="1">
    <citation type="submission" date="2013-05" db="EMBL/GenBank/DDBJ databases">
        <authorList>
            <person name="Yim A.K.Y."/>
            <person name="Chan T.F."/>
            <person name="Ji K.M."/>
            <person name="Liu X.Y."/>
            <person name="Zhou J.W."/>
            <person name="Li R.Q."/>
            <person name="Yang K.Y."/>
            <person name="Li J."/>
            <person name="Li M."/>
            <person name="Law P.T.W."/>
            <person name="Wu Y.L."/>
            <person name="Cai Z.L."/>
            <person name="Qin H."/>
            <person name="Bao Y."/>
            <person name="Leung R.K.K."/>
            <person name="Ng P.K.S."/>
            <person name="Zou J."/>
            <person name="Zhong X.J."/>
            <person name="Ran P.X."/>
            <person name="Zhong N.S."/>
            <person name="Liu Z.G."/>
            <person name="Tsui S.K.W."/>
        </authorList>
    </citation>
    <scope>NUCLEOTIDE SEQUENCE</scope>
    <source>
        <strain evidence="2">Derf</strain>
        <tissue evidence="2">Whole organism</tissue>
    </source>
</reference>
<dbReference type="AlphaFoldDB" id="A0A922IC19"/>
<comment type="caution">
    <text evidence="2">The sequence shown here is derived from an EMBL/GenBank/DDBJ whole genome shotgun (WGS) entry which is preliminary data.</text>
</comment>
<feature type="transmembrane region" description="Helical" evidence="1">
    <location>
        <begin position="270"/>
        <end position="293"/>
    </location>
</feature>
<feature type="transmembrane region" description="Helical" evidence="1">
    <location>
        <begin position="240"/>
        <end position="258"/>
    </location>
</feature>